<gene>
    <name evidence="1" type="ORF">DWQ67_03810</name>
</gene>
<comment type="caution">
    <text evidence="1">The sequence shown here is derived from an EMBL/GenBank/DDBJ whole genome shotgun (WGS) entry which is preliminary data.</text>
</comment>
<proteinExistence type="predicted"/>
<name>A0A496PKC5_9MICC</name>
<evidence type="ECO:0000313" key="2">
    <source>
        <dbReference type="Proteomes" id="UP000273119"/>
    </source>
</evidence>
<dbReference type="EMBL" id="QQXL01000002">
    <property type="protein sequence ID" value="RKW70946.1"/>
    <property type="molecule type" value="Genomic_DNA"/>
</dbReference>
<dbReference type="Proteomes" id="UP000273119">
    <property type="component" value="Unassembled WGS sequence"/>
</dbReference>
<sequence>MVSEYWPRVVQILMRMAGPRLSKPSKVGPWPATSEKTLKITMKTLSGKAQKPLLLLQRM</sequence>
<protein>
    <submittedName>
        <fullName evidence="1">Uncharacterized protein</fullName>
    </submittedName>
</protein>
<keyword evidence="2" id="KW-1185">Reference proteome</keyword>
<reference evidence="1 2" key="1">
    <citation type="submission" date="2018-07" db="EMBL/GenBank/DDBJ databases">
        <title>Arthrobacter sp. nov., isolated from raw cow's milk with high bacterial count.</title>
        <authorList>
            <person name="Hahne J."/>
            <person name="Isele D."/>
            <person name="Lipski A."/>
        </authorList>
    </citation>
    <scope>NUCLEOTIDE SEQUENCE [LARGE SCALE GENOMIC DNA]</scope>
    <source>
        <strain evidence="1 2">JZ R-183</strain>
    </source>
</reference>
<evidence type="ECO:0000313" key="1">
    <source>
        <dbReference type="EMBL" id="RKW70946.1"/>
    </source>
</evidence>
<organism evidence="1 2">
    <name type="scientific">Galactobacter caseinivorans</name>
    <dbReference type="NCBI Taxonomy" id="2676123"/>
    <lineage>
        <taxon>Bacteria</taxon>
        <taxon>Bacillati</taxon>
        <taxon>Actinomycetota</taxon>
        <taxon>Actinomycetes</taxon>
        <taxon>Micrococcales</taxon>
        <taxon>Micrococcaceae</taxon>
        <taxon>Galactobacter</taxon>
    </lineage>
</organism>
<dbReference type="AlphaFoldDB" id="A0A496PKC5"/>
<accession>A0A496PKC5</accession>